<gene>
    <name evidence="1" type="ORF">H5410_026617</name>
</gene>
<name>A0A9J5YZ20_SOLCO</name>
<dbReference type="OrthoDB" id="768353at2759"/>
<dbReference type="PANTHER" id="PTHR46238:SF8">
    <property type="entry name" value="ENDONUCLEASE_EXONUCLEASE_PHOSPHATASE DOMAIN-CONTAINING PROTEIN"/>
    <property type="match status" value="1"/>
</dbReference>
<dbReference type="Proteomes" id="UP000824120">
    <property type="component" value="Chromosome 5"/>
</dbReference>
<proteinExistence type="predicted"/>
<dbReference type="EMBL" id="JACXVP010000005">
    <property type="protein sequence ID" value="KAG5605125.1"/>
    <property type="molecule type" value="Genomic_DNA"/>
</dbReference>
<reference evidence="1 2" key="1">
    <citation type="submission" date="2020-09" db="EMBL/GenBank/DDBJ databases">
        <title>De no assembly of potato wild relative species, Solanum commersonii.</title>
        <authorList>
            <person name="Cho K."/>
        </authorList>
    </citation>
    <scope>NUCLEOTIDE SEQUENCE [LARGE SCALE GENOMIC DNA]</scope>
    <source>
        <strain evidence="1">LZ3.2</strain>
        <tissue evidence="1">Leaf</tissue>
    </source>
</reference>
<feature type="non-terminal residue" evidence="1">
    <location>
        <position position="1"/>
    </location>
</feature>
<accession>A0A9J5YZ20</accession>
<evidence type="ECO:0000313" key="2">
    <source>
        <dbReference type="Proteomes" id="UP000824120"/>
    </source>
</evidence>
<organism evidence="1 2">
    <name type="scientific">Solanum commersonii</name>
    <name type="common">Commerson's wild potato</name>
    <name type="synonym">Commerson's nightshade</name>
    <dbReference type="NCBI Taxonomy" id="4109"/>
    <lineage>
        <taxon>Eukaryota</taxon>
        <taxon>Viridiplantae</taxon>
        <taxon>Streptophyta</taxon>
        <taxon>Embryophyta</taxon>
        <taxon>Tracheophyta</taxon>
        <taxon>Spermatophyta</taxon>
        <taxon>Magnoliopsida</taxon>
        <taxon>eudicotyledons</taxon>
        <taxon>Gunneridae</taxon>
        <taxon>Pentapetalae</taxon>
        <taxon>asterids</taxon>
        <taxon>lamiids</taxon>
        <taxon>Solanales</taxon>
        <taxon>Solanaceae</taxon>
        <taxon>Solanoideae</taxon>
        <taxon>Solaneae</taxon>
        <taxon>Solanum</taxon>
    </lineage>
</organism>
<sequence length="182" mass="21986">MDDIELIGEIRNGFNSRLEMWRQTLETKQFRLSRTYTEYLECRFNDWSGDIDREITFCIAMVLSKLKGKFYRVMVRPTLLYGTECWLVKKIYVQKMHVVEIRILRWMSYHTRSDKIRNEDIWDKVGVTFVVEKMRETILKWFGHVKRRCIDTLVKRCKKLYEADVGQRSTGIGYKTRYNATL</sequence>
<protein>
    <recommendedName>
        <fullName evidence="3">Reverse transcriptase</fullName>
    </recommendedName>
</protein>
<evidence type="ECO:0000313" key="1">
    <source>
        <dbReference type="EMBL" id="KAG5605125.1"/>
    </source>
</evidence>
<keyword evidence="2" id="KW-1185">Reference proteome</keyword>
<dbReference type="PANTHER" id="PTHR46238">
    <property type="entry name" value="REVERSE TRANSCRIPTASE DOMAIN-CONTAINING PROTEIN"/>
    <property type="match status" value="1"/>
</dbReference>
<comment type="caution">
    <text evidence="1">The sequence shown here is derived from an EMBL/GenBank/DDBJ whole genome shotgun (WGS) entry which is preliminary data.</text>
</comment>
<dbReference type="AlphaFoldDB" id="A0A9J5YZ20"/>
<evidence type="ECO:0008006" key="3">
    <source>
        <dbReference type="Google" id="ProtNLM"/>
    </source>
</evidence>